<sequence>MLEMNLQFFSHHKGGGSTANGRNSAGRRLGAKVADGQTAKAGNIIYRQRGTKIHPGQNVGRGGDDTLFALADGVVRFERLGKKKTMVSVYPAEAAK</sequence>
<dbReference type="PATRIC" id="fig|81857.4.peg.115"/>
<evidence type="ECO:0000313" key="7">
    <source>
        <dbReference type="Proteomes" id="UP000051645"/>
    </source>
</evidence>
<evidence type="ECO:0000256" key="3">
    <source>
        <dbReference type="ARBA" id="ARBA00023274"/>
    </source>
</evidence>
<proteinExistence type="inferred from homology"/>
<dbReference type="SUPFAM" id="SSF110324">
    <property type="entry name" value="Ribosomal L27 protein-like"/>
    <property type="match status" value="1"/>
</dbReference>
<dbReference type="InterPro" id="IPR018261">
    <property type="entry name" value="Ribosomal_bL27_CS"/>
</dbReference>
<dbReference type="PANTHER" id="PTHR15893:SF0">
    <property type="entry name" value="LARGE RIBOSOMAL SUBUNIT PROTEIN BL27M"/>
    <property type="match status" value="1"/>
</dbReference>
<comment type="caution">
    <text evidence="6">The sequence shown here is derived from an EMBL/GenBank/DDBJ whole genome shotgun (WGS) entry which is preliminary data.</text>
</comment>
<comment type="similarity">
    <text evidence="1 5">Belongs to the bacterial ribosomal protein bL27 family.</text>
</comment>
<accession>A0A0R2GAP0</accession>
<dbReference type="HAMAP" id="MF_00539">
    <property type="entry name" value="Ribosomal_bL27"/>
    <property type="match status" value="1"/>
</dbReference>
<dbReference type="RefSeq" id="WP_057768350.1">
    <property type="nucleotide sequence ID" value="NZ_JQAT01000001.1"/>
</dbReference>
<dbReference type="PROSITE" id="PS00831">
    <property type="entry name" value="RIBOSOMAL_L27"/>
    <property type="match status" value="1"/>
</dbReference>
<dbReference type="OrthoDB" id="9803474at2"/>
<evidence type="ECO:0000256" key="1">
    <source>
        <dbReference type="ARBA" id="ARBA00010797"/>
    </source>
</evidence>
<name>A0A0R2GAP0_9LACO</name>
<dbReference type="FunFam" id="2.40.50.100:FF:000004">
    <property type="entry name" value="50S ribosomal protein L27"/>
    <property type="match status" value="1"/>
</dbReference>
<dbReference type="EMBL" id="JQAZ01000001">
    <property type="protein sequence ID" value="KRN33805.1"/>
    <property type="molecule type" value="Genomic_DNA"/>
</dbReference>
<dbReference type="Pfam" id="PF01016">
    <property type="entry name" value="Ribosomal_L27"/>
    <property type="match status" value="1"/>
</dbReference>
<dbReference type="PRINTS" id="PR00063">
    <property type="entry name" value="RIBOSOMALL27"/>
</dbReference>
<evidence type="ECO:0000256" key="4">
    <source>
        <dbReference type="ARBA" id="ARBA00035175"/>
    </source>
</evidence>
<keyword evidence="7" id="KW-1185">Reference proteome</keyword>
<dbReference type="AlphaFoldDB" id="A0A0R2GAP0"/>
<dbReference type="PANTHER" id="PTHR15893">
    <property type="entry name" value="RIBOSOMAL PROTEIN L27"/>
    <property type="match status" value="1"/>
</dbReference>
<reference evidence="6 7" key="1">
    <citation type="journal article" date="2015" name="Genome Announc.">
        <title>Expanding the biotechnology potential of lactobacilli through comparative genomics of 213 strains and associated genera.</title>
        <authorList>
            <person name="Sun Z."/>
            <person name="Harris H.M."/>
            <person name="McCann A."/>
            <person name="Guo C."/>
            <person name="Argimon S."/>
            <person name="Zhang W."/>
            <person name="Yang X."/>
            <person name="Jeffery I.B."/>
            <person name="Cooney J.C."/>
            <person name="Kagawa T.F."/>
            <person name="Liu W."/>
            <person name="Song Y."/>
            <person name="Salvetti E."/>
            <person name="Wrobel A."/>
            <person name="Rasinkangas P."/>
            <person name="Parkhill J."/>
            <person name="Rea M.C."/>
            <person name="O'Sullivan O."/>
            <person name="Ritari J."/>
            <person name="Douillard F.P."/>
            <person name="Paul Ross R."/>
            <person name="Yang R."/>
            <person name="Briner A.E."/>
            <person name="Felis G.E."/>
            <person name="de Vos W.M."/>
            <person name="Barrangou R."/>
            <person name="Klaenhammer T.R."/>
            <person name="Caufield P.W."/>
            <person name="Cui Y."/>
            <person name="Zhang H."/>
            <person name="O'Toole P.W."/>
        </authorList>
    </citation>
    <scope>NUCLEOTIDE SEQUENCE [LARGE SCALE GENOMIC DNA]</scope>
    <source>
        <strain evidence="6 7">DSM 13344</strain>
    </source>
</reference>
<dbReference type="Gene3D" id="2.40.50.100">
    <property type="match status" value="1"/>
</dbReference>
<dbReference type="GO" id="GO:0003735">
    <property type="term" value="F:structural constituent of ribosome"/>
    <property type="evidence" value="ECO:0007669"/>
    <property type="project" value="InterPro"/>
</dbReference>
<organism evidence="6 7">
    <name type="scientific">Lactobacillus selangorensis</name>
    <dbReference type="NCBI Taxonomy" id="81857"/>
    <lineage>
        <taxon>Bacteria</taxon>
        <taxon>Bacillati</taxon>
        <taxon>Bacillota</taxon>
        <taxon>Bacilli</taxon>
        <taxon>Lactobacillales</taxon>
        <taxon>Lactobacillaceae</taxon>
        <taxon>Lactobacillus</taxon>
    </lineage>
</organism>
<dbReference type="GO" id="GO:0006412">
    <property type="term" value="P:translation"/>
    <property type="evidence" value="ECO:0007669"/>
    <property type="project" value="UniProtKB-UniRule"/>
</dbReference>
<dbReference type="GO" id="GO:0022625">
    <property type="term" value="C:cytosolic large ribosomal subunit"/>
    <property type="evidence" value="ECO:0007669"/>
    <property type="project" value="TreeGrafter"/>
</dbReference>
<dbReference type="STRING" id="81857.IV38_GL000553"/>
<dbReference type="Proteomes" id="UP000051645">
    <property type="component" value="Unassembled WGS sequence"/>
</dbReference>
<keyword evidence="2 5" id="KW-0689">Ribosomal protein</keyword>
<keyword evidence="3 5" id="KW-0687">Ribonucleoprotein</keyword>
<dbReference type="InterPro" id="IPR001684">
    <property type="entry name" value="Ribosomal_bL27"/>
</dbReference>
<protein>
    <recommendedName>
        <fullName evidence="4 5">Large ribosomal subunit protein bL27</fullName>
    </recommendedName>
</protein>
<evidence type="ECO:0000256" key="2">
    <source>
        <dbReference type="ARBA" id="ARBA00022980"/>
    </source>
</evidence>
<evidence type="ECO:0000256" key="5">
    <source>
        <dbReference type="HAMAP-Rule" id="MF_00539"/>
    </source>
</evidence>
<evidence type="ECO:0000313" key="6">
    <source>
        <dbReference type="EMBL" id="KRN33805.1"/>
    </source>
</evidence>
<dbReference type="NCBIfam" id="TIGR00062">
    <property type="entry name" value="L27"/>
    <property type="match status" value="1"/>
</dbReference>
<gene>
    <name evidence="5" type="primary">rpmA</name>
    <name evidence="6" type="ORF">IV40_GL000115</name>
</gene>